<keyword evidence="7" id="KW-0418">Kinase</keyword>
<gene>
    <name evidence="14" type="ORF">GKZ27_08975</name>
</gene>
<dbReference type="Pfam" id="PF11845">
    <property type="entry name" value="Tll0287-like"/>
    <property type="match status" value="1"/>
</dbReference>
<keyword evidence="8 11" id="KW-1133">Transmembrane helix</keyword>
<dbReference type="Proteomes" id="UP000463388">
    <property type="component" value="Unassembled WGS sequence"/>
</dbReference>
<dbReference type="InterPro" id="IPR050736">
    <property type="entry name" value="Sensor_HK_Regulatory"/>
</dbReference>
<comment type="caution">
    <text evidence="14">The sequence shown here is derived from an EMBL/GenBank/DDBJ whole genome shotgun (WGS) entry which is preliminary data.</text>
</comment>
<dbReference type="Gene3D" id="6.10.340.10">
    <property type="match status" value="1"/>
</dbReference>
<keyword evidence="5" id="KW-0808">Transferase</keyword>
<evidence type="ECO:0000256" key="10">
    <source>
        <dbReference type="SAM" id="Coils"/>
    </source>
</evidence>
<dbReference type="PRINTS" id="PR00344">
    <property type="entry name" value="BCTRLSENSOR"/>
</dbReference>
<dbReference type="Pfam" id="PF00672">
    <property type="entry name" value="HAMP"/>
    <property type="match status" value="1"/>
</dbReference>
<dbReference type="InterPro" id="IPR003661">
    <property type="entry name" value="HisK_dim/P_dom"/>
</dbReference>
<dbReference type="PROSITE" id="PS50109">
    <property type="entry name" value="HIS_KIN"/>
    <property type="match status" value="1"/>
</dbReference>
<evidence type="ECO:0000313" key="14">
    <source>
        <dbReference type="EMBL" id="MVX61580.1"/>
    </source>
</evidence>
<dbReference type="Pfam" id="PF00512">
    <property type="entry name" value="HisKA"/>
    <property type="match status" value="1"/>
</dbReference>
<dbReference type="SUPFAM" id="SSF158472">
    <property type="entry name" value="HAMP domain-like"/>
    <property type="match status" value="1"/>
</dbReference>
<feature type="coiled-coil region" evidence="10">
    <location>
        <begin position="306"/>
        <end position="340"/>
    </location>
</feature>
<dbReference type="PANTHER" id="PTHR43711">
    <property type="entry name" value="TWO-COMPONENT HISTIDINE KINASE"/>
    <property type="match status" value="1"/>
</dbReference>
<keyword evidence="9" id="KW-0902">Two-component regulatory system</keyword>
<dbReference type="CDD" id="cd06225">
    <property type="entry name" value="HAMP"/>
    <property type="match status" value="1"/>
</dbReference>
<dbReference type="CDD" id="cd00082">
    <property type="entry name" value="HisKA"/>
    <property type="match status" value="1"/>
</dbReference>
<evidence type="ECO:0000256" key="3">
    <source>
        <dbReference type="ARBA" id="ARBA00012438"/>
    </source>
</evidence>
<dbReference type="PROSITE" id="PS50885">
    <property type="entry name" value="HAMP"/>
    <property type="match status" value="1"/>
</dbReference>
<dbReference type="SUPFAM" id="SSF47384">
    <property type="entry name" value="Homodimeric domain of signal transducing histidine kinase"/>
    <property type="match status" value="1"/>
</dbReference>
<reference evidence="14 15" key="1">
    <citation type="submission" date="2019-12" db="EMBL/GenBank/DDBJ databases">
        <title>Microbes associate with the intestines of laboratory mice.</title>
        <authorList>
            <person name="Navarre W."/>
            <person name="Wong E."/>
        </authorList>
    </citation>
    <scope>NUCLEOTIDE SEQUENCE [LARGE SCALE GENOMIC DNA]</scope>
    <source>
        <strain evidence="14 15">NM66_B29</strain>
    </source>
</reference>
<dbReference type="FunFam" id="3.30.565.10:FF:000006">
    <property type="entry name" value="Sensor histidine kinase WalK"/>
    <property type="match status" value="1"/>
</dbReference>
<dbReference type="Gene3D" id="1.10.287.130">
    <property type="match status" value="1"/>
</dbReference>
<dbReference type="SMART" id="SM00388">
    <property type="entry name" value="HisKA"/>
    <property type="match status" value="1"/>
</dbReference>
<evidence type="ECO:0000256" key="8">
    <source>
        <dbReference type="ARBA" id="ARBA00022989"/>
    </source>
</evidence>
<keyword evidence="10" id="KW-0175">Coiled coil</keyword>
<evidence type="ECO:0000256" key="7">
    <source>
        <dbReference type="ARBA" id="ARBA00022777"/>
    </source>
</evidence>
<dbReference type="InterPro" id="IPR003594">
    <property type="entry name" value="HATPase_dom"/>
</dbReference>
<keyword evidence="15" id="KW-1185">Reference proteome</keyword>
<protein>
    <recommendedName>
        <fullName evidence="3">histidine kinase</fullName>
        <ecNumber evidence="3">2.7.13.3</ecNumber>
    </recommendedName>
</protein>
<evidence type="ECO:0000256" key="11">
    <source>
        <dbReference type="SAM" id="Phobius"/>
    </source>
</evidence>
<dbReference type="InterPro" id="IPR036890">
    <property type="entry name" value="HATPase_C_sf"/>
</dbReference>
<sequence length="580" mass="63686">MGERLEKNARRPRPLAVQYIALMTLIGAVLIALYGWCSYQEQAQSMERQMLAEARVLEKSVRATWDFIDHEQPNINYDRDGTYNFKGLYCSLVGKSVGKLFTMSTDYQYLLRYTRLNPRNVMDEPDDFERAAFAAFENEGATEYTGFVDNGEGKREFRYVGAIYLTDTCMECHGGPAGELDVTGFEKEGMSVGDIGGAVSITMPTDLYQSAIDRSTILMIGFFLLFLTATFGGSLLFFRRKVTGPLTNLEEAVGEMGRGNLKAPVADGGSVSEISALAQGVKSMAGELGELYATLEEKVDTRTRMYREANEMLEEQRGALARANALLEQANEKLAEENEYRTNIVAILSHELRTPLTSILAFVDLWEASGEQHSRESRECFEKIKRQSHVLLEMVNNVLDMVRVESGTLEIADDVIDAVDFAATVMAPIEPLAAQRGVGTACEVSPAVPLVRSDWAQLEKIVGNLLSNAVKFTDAGGRVRLAIDFDEAASMLVLSVSDDGIGIAPDRLEGIFDRFVQADASISRKYRGSGLGLSLVKKTAEALGGSVAVESVLGQGSVFTVRVPVTVIDEEGLDEDFDCR</sequence>
<evidence type="ECO:0000313" key="15">
    <source>
        <dbReference type="Proteomes" id="UP000463388"/>
    </source>
</evidence>
<feature type="transmembrane region" description="Helical" evidence="11">
    <location>
        <begin position="16"/>
        <end position="36"/>
    </location>
</feature>
<dbReference type="Gene3D" id="3.30.565.10">
    <property type="entry name" value="Histidine kinase-like ATPase, C-terminal domain"/>
    <property type="match status" value="1"/>
</dbReference>
<dbReference type="RefSeq" id="WP_160346850.1">
    <property type="nucleotide sequence ID" value="NZ_WSRR01000025.1"/>
</dbReference>
<dbReference type="PANTHER" id="PTHR43711:SF26">
    <property type="entry name" value="SENSOR HISTIDINE KINASE RCSC"/>
    <property type="match status" value="1"/>
</dbReference>
<dbReference type="SUPFAM" id="SSF55874">
    <property type="entry name" value="ATPase domain of HSP90 chaperone/DNA topoisomerase II/histidine kinase"/>
    <property type="match status" value="1"/>
</dbReference>
<dbReference type="Pfam" id="PF02518">
    <property type="entry name" value="HATPase_c"/>
    <property type="match status" value="1"/>
</dbReference>
<evidence type="ECO:0000256" key="6">
    <source>
        <dbReference type="ARBA" id="ARBA00022692"/>
    </source>
</evidence>
<comment type="catalytic activity">
    <reaction evidence="1">
        <text>ATP + protein L-histidine = ADP + protein N-phospho-L-histidine.</text>
        <dbReference type="EC" id="2.7.13.3"/>
    </reaction>
</comment>
<comment type="subcellular location">
    <subcellularLocation>
        <location evidence="2">Cell membrane</location>
    </subcellularLocation>
</comment>
<dbReference type="CDD" id="cd16922">
    <property type="entry name" value="HATPase_EvgS-ArcB-TorS-like"/>
    <property type="match status" value="1"/>
</dbReference>
<dbReference type="GO" id="GO:0000155">
    <property type="term" value="F:phosphorelay sensor kinase activity"/>
    <property type="evidence" value="ECO:0007669"/>
    <property type="project" value="InterPro"/>
</dbReference>
<feature type="domain" description="HAMP" evidence="13">
    <location>
        <begin position="240"/>
        <end position="293"/>
    </location>
</feature>
<name>A0A6N8JRZ5_9ACTN</name>
<dbReference type="InterPro" id="IPR021796">
    <property type="entry name" value="Tll0287-like_dom"/>
</dbReference>
<dbReference type="OrthoDB" id="3272969at2"/>
<dbReference type="EMBL" id="WSRR01000025">
    <property type="protein sequence ID" value="MVX61580.1"/>
    <property type="molecule type" value="Genomic_DNA"/>
</dbReference>
<accession>A0A6N8JRZ5</accession>
<dbReference type="EC" id="2.7.13.3" evidence="3"/>
<dbReference type="AlphaFoldDB" id="A0A6N8JRZ5"/>
<evidence type="ECO:0000259" key="12">
    <source>
        <dbReference type="PROSITE" id="PS50109"/>
    </source>
</evidence>
<dbReference type="InterPro" id="IPR036097">
    <property type="entry name" value="HisK_dim/P_sf"/>
</dbReference>
<keyword evidence="4" id="KW-0597">Phosphoprotein</keyword>
<dbReference type="SMART" id="SM00304">
    <property type="entry name" value="HAMP"/>
    <property type="match status" value="1"/>
</dbReference>
<keyword evidence="11" id="KW-0472">Membrane</keyword>
<dbReference type="SMART" id="SM00387">
    <property type="entry name" value="HATPase_c"/>
    <property type="match status" value="1"/>
</dbReference>
<evidence type="ECO:0000256" key="5">
    <source>
        <dbReference type="ARBA" id="ARBA00022679"/>
    </source>
</evidence>
<keyword evidence="6 11" id="KW-0812">Transmembrane</keyword>
<evidence type="ECO:0000259" key="13">
    <source>
        <dbReference type="PROSITE" id="PS50885"/>
    </source>
</evidence>
<dbReference type="InterPro" id="IPR005467">
    <property type="entry name" value="His_kinase_dom"/>
</dbReference>
<organism evidence="14 15">
    <name type="scientific">Adlercreutzia mucosicola</name>
    <dbReference type="NCBI Taxonomy" id="580026"/>
    <lineage>
        <taxon>Bacteria</taxon>
        <taxon>Bacillati</taxon>
        <taxon>Actinomycetota</taxon>
        <taxon>Coriobacteriia</taxon>
        <taxon>Eggerthellales</taxon>
        <taxon>Eggerthellaceae</taxon>
        <taxon>Adlercreutzia</taxon>
    </lineage>
</organism>
<evidence type="ECO:0000256" key="9">
    <source>
        <dbReference type="ARBA" id="ARBA00023012"/>
    </source>
</evidence>
<dbReference type="GO" id="GO:0005886">
    <property type="term" value="C:plasma membrane"/>
    <property type="evidence" value="ECO:0007669"/>
    <property type="project" value="UniProtKB-SubCell"/>
</dbReference>
<dbReference type="InterPro" id="IPR004358">
    <property type="entry name" value="Sig_transdc_His_kin-like_C"/>
</dbReference>
<evidence type="ECO:0000256" key="2">
    <source>
        <dbReference type="ARBA" id="ARBA00004236"/>
    </source>
</evidence>
<proteinExistence type="predicted"/>
<feature type="domain" description="Histidine kinase" evidence="12">
    <location>
        <begin position="347"/>
        <end position="567"/>
    </location>
</feature>
<evidence type="ECO:0000256" key="4">
    <source>
        <dbReference type="ARBA" id="ARBA00022553"/>
    </source>
</evidence>
<dbReference type="InterPro" id="IPR003660">
    <property type="entry name" value="HAMP_dom"/>
</dbReference>
<feature type="transmembrane region" description="Helical" evidence="11">
    <location>
        <begin position="217"/>
        <end position="238"/>
    </location>
</feature>
<evidence type="ECO:0000256" key="1">
    <source>
        <dbReference type="ARBA" id="ARBA00000085"/>
    </source>
</evidence>